<evidence type="ECO:0000259" key="7">
    <source>
        <dbReference type="PROSITE" id="PS50111"/>
    </source>
</evidence>
<evidence type="ECO:0000259" key="8">
    <source>
        <dbReference type="PROSITE" id="PS50885"/>
    </source>
</evidence>
<evidence type="ECO:0000256" key="5">
    <source>
        <dbReference type="SAM" id="MobiDB-lite"/>
    </source>
</evidence>
<dbReference type="Pfam" id="PF00015">
    <property type="entry name" value="MCPsignal"/>
    <property type="match status" value="1"/>
</dbReference>
<dbReference type="PANTHER" id="PTHR43531">
    <property type="entry name" value="PROTEIN ICFG"/>
    <property type="match status" value="1"/>
</dbReference>
<protein>
    <submittedName>
        <fullName evidence="9">Methyl-accepting chemotaxis protein</fullName>
    </submittedName>
</protein>
<evidence type="ECO:0000313" key="9">
    <source>
        <dbReference type="EMBL" id="MBJ6750439.1"/>
    </source>
</evidence>
<feature type="region of interest" description="Disordered" evidence="5">
    <location>
        <begin position="279"/>
        <end position="311"/>
    </location>
</feature>
<organism evidence="9 10">
    <name type="scientific">Geomonas anaerohicana</name>
    <dbReference type="NCBI Taxonomy" id="2798583"/>
    <lineage>
        <taxon>Bacteria</taxon>
        <taxon>Pseudomonadati</taxon>
        <taxon>Thermodesulfobacteriota</taxon>
        <taxon>Desulfuromonadia</taxon>
        <taxon>Geobacterales</taxon>
        <taxon>Geobacteraceae</taxon>
        <taxon>Geomonas</taxon>
    </lineage>
</organism>
<gene>
    <name evidence="9" type="ORF">JFN91_09450</name>
</gene>
<evidence type="ECO:0000256" key="1">
    <source>
        <dbReference type="ARBA" id="ARBA00022500"/>
    </source>
</evidence>
<keyword evidence="4" id="KW-0175">Coiled coil</keyword>
<keyword evidence="10" id="KW-1185">Reference proteome</keyword>
<name>A0ABS0YEU8_9BACT</name>
<dbReference type="Proteomes" id="UP000614714">
    <property type="component" value="Unassembled WGS sequence"/>
</dbReference>
<dbReference type="PROSITE" id="PS50111">
    <property type="entry name" value="CHEMOTAXIS_TRANSDUC_2"/>
    <property type="match status" value="1"/>
</dbReference>
<dbReference type="SMART" id="SM00283">
    <property type="entry name" value="MA"/>
    <property type="match status" value="1"/>
</dbReference>
<dbReference type="PROSITE" id="PS50885">
    <property type="entry name" value="HAMP"/>
    <property type="match status" value="1"/>
</dbReference>
<dbReference type="InterPro" id="IPR051310">
    <property type="entry name" value="MCP_chemotaxis"/>
</dbReference>
<evidence type="ECO:0000256" key="3">
    <source>
        <dbReference type="PROSITE-ProRule" id="PRU00284"/>
    </source>
</evidence>
<dbReference type="Gene3D" id="1.10.287.950">
    <property type="entry name" value="Methyl-accepting chemotaxis protein"/>
    <property type="match status" value="1"/>
</dbReference>
<dbReference type="PRINTS" id="PR00260">
    <property type="entry name" value="CHEMTRNSDUCR"/>
</dbReference>
<dbReference type="InterPro" id="IPR003660">
    <property type="entry name" value="HAMP_dom"/>
</dbReference>
<keyword evidence="6" id="KW-0472">Membrane</keyword>
<feature type="domain" description="Methyl-accepting transducer" evidence="7">
    <location>
        <begin position="271"/>
        <end position="486"/>
    </location>
</feature>
<keyword evidence="6" id="KW-0812">Transmembrane</keyword>
<proteinExistence type="inferred from homology"/>
<dbReference type="SUPFAM" id="SSF58104">
    <property type="entry name" value="Methyl-accepting chemotaxis protein (MCP) signaling domain"/>
    <property type="match status" value="1"/>
</dbReference>
<feature type="coiled-coil region" evidence="4">
    <location>
        <begin position="457"/>
        <end position="495"/>
    </location>
</feature>
<dbReference type="InterPro" id="IPR004090">
    <property type="entry name" value="Chemotax_Me-accpt_rcpt"/>
</dbReference>
<evidence type="ECO:0000256" key="2">
    <source>
        <dbReference type="ARBA" id="ARBA00029447"/>
    </source>
</evidence>
<reference evidence="9 10" key="1">
    <citation type="submission" date="2020-12" db="EMBL/GenBank/DDBJ databases">
        <title>Geomonas sp. Red421, isolated from paddy soil.</title>
        <authorList>
            <person name="Xu Z."/>
            <person name="Zhang Z."/>
            <person name="Masuda Y."/>
            <person name="Itoh H."/>
            <person name="Senoo K."/>
        </authorList>
    </citation>
    <scope>NUCLEOTIDE SEQUENCE [LARGE SCALE GENOMIC DNA]</scope>
    <source>
        <strain evidence="9 10">Red421</strain>
    </source>
</reference>
<feature type="compositionally biased region" description="Low complexity" evidence="5">
    <location>
        <begin position="279"/>
        <end position="309"/>
    </location>
</feature>
<dbReference type="InterPro" id="IPR024478">
    <property type="entry name" value="HlyB_4HB_MCP"/>
</dbReference>
<evidence type="ECO:0000256" key="4">
    <source>
        <dbReference type="SAM" id="Coils"/>
    </source>
</evidence>
<dbReference type="EMBL" id="JAEMHL010000004">
    <property type="protein sequence ID" value="MBJ6750439.1"/>
    <property type="molecule type" value="Genomic_DNA"/>
</dbReference>
<dbReference type="Pfam" id="PF00672">
    <property type="entry name" value="HAMP"/>
    <property type="match status" value="1"/>
</dbReference>
<dbReference type="RefSeq" id="WP_199388969.1">
    <property type="nucleotide sequence ID" value="NZ_JAEMHL010000004.1"/>
</dbReference>
<dbReference type="PANTHER" id="PTHR43531:SF11">
    <property type="entry name" value="METHYL-ACCEPTING CHEMOTAXIS PROTEIN 3"/>
    <property type="match status" value="1"/>
</dbReference>
<dbReference type="CDD" id="cd06225">
    <property type="entry name" value="HAMP"/>
    <property type="match status" value="1"/>
</dbReference>
<feature type="transmembrane region" description="Helical" evidence="6">
    <location>
        <begin position="190"/>
        <end position="212"/>
    </location>
</feature>
<comment type="caution">
    <text evidence="9">The sequence shown here is derived from an EMBL/GenBank/DDBJ whole genome shotgun (WGS) entry which is preliminary data.</text>
</comment>
<keyword evidence="1" id="KW-0145">Chemotaxis</keyword>
<feature type="domain" description="HAMP" evidence="8">
    <location>
        <begin position="214"/>
        <end position="266"/>
    </location>
</feature>
<dbReference type="InterPro" id="IPR004089">
    <property type="entry name" value="MCPsignal_dom"/>
</dbReference>
<dbReference type="Pfam" id="PF12729">
    <property type="entry name" value="4HB_MCP_1"/>
    <property type="match status" value="1"/>
</dbReference>
<keyword evidence="3" id="KW-0807">Transducer</keyword>
<keyword evidence="6" id="KW-1133">Transmembrane helix</keyword>
<dbReference type="SMART" id="SM00304">
    <property type="entry name" value="HAMP"/>
    <property type="match status" value="1"/>
</dbReference>
<comment type="similarity">
    <text evidence="2">Belongs to the methyl-accepting chemotaxis (MCP) protein family.</text>
</comment>
<evidence type="ECO:0000313" key="10">
    <source>
        <dbReference type="Proteomes" id="UP000614714"/>
    </source>
</evidence>
<accession>A0ABS0YEU8</accession>
<sequence>MLKNMKIGTRLMLSFGLVVLLLVGVAGTGYWGVKDGENTMVTVLDGEAKIAEHAARARANVLGMRRYEKDLFLNITDAKKVEEYYAKWNEEAGKTSERVADLEKVVRDKEDVEKTKIIKENFALYKAGFAKVAGSILDGKLKTPAEANAAVAAFKDETHKMENTAVELAQEGNKAMQQEKGMVLKATQRVVSLLVTISIVAVLLAIALSILVTSSIKKPLQVGVDTANRLADGDLTFEIGQTSKDETGQLLAAMSTMLNKLKDVVTEVKAATDYVAQGSQELSSSSEEMSQGASEQAAAAEEASSSMEQMTSNIRQNADNAIQTEKIAVKSAEDAKDGGKAVLETVHAMKEIASKINIIEEIARQTNLLALNAAIEAARAGEHGKGFAVVASEVRKLAERSQKAAGEISELSANSVSIAERAGELLAKMVPDIQKTAELVQEISAASREQDTGAEQINKAIQQLDQVIQQNASASEEMSSTAEELASQAEQLQSTIAFFKIGDDGRIRTKTVKTPKATGKSATKQMTTAKAAGHSGTAHNGTVHLGKAVGAELEMDDEFERF</sequence>
<evidence type="ECO:0000256" key="6">
    <source>
        <dbReference type="SAM" id="Phobius"/>
    </source>
</evidence>